<evidence type="ECO:0000313" key="3">
    <source>
        <dbReference type="Proteomes" id="UP000887226"/>
    </source>
</evidence>
<keyword evidence="3" id="KW-1185">Reference proteome</keyword>
<proteinExistence type="predicted"/>
<dbReference type="OrthoDB" id="3561867at2759"/>
<gene>
    <name evidence="2" type="ORF">BJ878DRAFT_521051</name>
</gene>
<protein>
    <submittedName>
        <fullName evidence="2">Uncharacterized protein</fullName>
    </submittedName>
</protein>
<sequence>MKNEETKFLIASFYEIERALRDKTKPLNEADSSRLVRENLPRQYESLERAFSTTEGDILPPHRKHDHKIDPTEPLPAHFLPLYRQSEASFELRKIT</sequence>
<dbReference type="AlphaFoldDB" id="A0A9P7YYB5"/>
<feature type="region of interest" description="Disordered" evidence="1">
    <location>
        <begin position="51"/>
        <end position="76"/>
    </location>
</feature>
<organism evidence="2 3">
    <name type="scientific">Calycina marina</name>
    <dbReference type="NCBI Taxonomy" id="1763456"/>
    <lineage>
        <taxon>Eukaryota</taxon>
        <taxon>Fungi</taxon>
        <taxon>Dikarya</taxon>
        <taxon>Ascomycota</taxon>
        <taxon>Pezizomycotina</taxon>
        <taxon>Leotiomycetes</taxon>
        <taxon>Helotiales</taxon>
        <taxon>Pezizellaceae</taxon>
        <taxon>Calycina</taxon>
    </lineage>
</organism>
<dbReference type="Proteomes" id="UP000887226">
    <property type="component" value="Unassembled WGS sequence"/>
</dbReference>
<evidence type="ECO:0000313" key="2">
    <source>
        <dbReference type="EMBL" id="KAG9241368.1"/>
    </source>
</evidence>
<evidence type="ECO:0000256" key="1">
    <source>
        <dbReference type="SAM" id="MobiDB-lite"/>
    </source>
</evidence>
<accession>A0A9P7YYB5</accession>
<reference evidence="2" key="1">
    <citation type="journal article" date="2021" name="IMA Fungus">
        <title>Genomic characterization of three marine fungi, including Emericellopsis atlantica sp. nov. with signatures of a generalist lifestyle and marine biomass degradation.</title>
        <authorList>
            <person name="Hagestad O.C."/>
            <person name="Hou L."/>
            <person name="Andersen J.H."/>
            <person name="Hansen E.H."/>
            <person name="Altermark B."/>
            <person name="Li C."/>
            <person name="Kuhnert E."/>
            <person name="Cox R.J."/>
            <person name="Crous P.W."/>
            <person name="Spatafora J.W."/>
            <person name="Lail K."/>
            <person name="Amirebrahimi M."/>
            <person name="Lipzen A."/>
            <person name="Pangilinan J."/>
            <person name="Andreopoulos W."/>
            <person name="Hayes R.D."/>
            <person name="Ng V."/>
            <person name="Grigoriev I.V."/>
            <person name="Jackson S.A."/>
            <person name="Sutton T.D.S."/>
            <person name="Dobson A.D.W."/>
            <person name="Rama T."/>
        </authorList>
    </citation>
    <scope>NUCLEOTIDE SEQUENCE</scope>
    <source>
        <strain evidence="2">TRa3180A</strain>
    </source>
</reference>
<comment type="caution">
    <text evidence="2">The sequence shown here is derived from an EMBL/GenBank/DDBJ whole genome shotgun (WGS) entry which is preliminary data.</text>
</comment>
<name>A0A9P7YYB5_9HELO</name>
<dbReference type="EMBL" id="MU254224">
    <property type="protein sequence ID" value="KAG9241368.1"/>
    <property type="molecule type" value="Genomic_DNA"/>
</dbReference>